<dbReference type="AlphaFoldDB" id="A0A4U1CQF2"/>
<comment type="caution">
    <text evidence="1">The sequence shown here is derived from an EMBL/GenBank/DDBJ whole genome shotgun (WGS) entry which is preliminary data.</text>
</comment>
<dbReference type="RefSeq" id="WP_136839441.1">
    <property type="nucleotide sequence ID" value="NZ_SWBR01000002.1"/>
</dbReference>
<dbReference type="SUPFAM" id="SSF48371">
    <property type="entry name" value="ARM repeat"/>
    <property type="match status" value="1"/>
</dbReference>
<name>A0A4U1CQF2_9SPHI</name>
<accession>A0A4U1CQF2</accession>
<proteinExistence type="predicted"/>
<keyword evidence="2" id="KW-1185">Reference proteome</keyword>
<sequence length="171" mass="20421">MTDDSIFSQIFKLDTSNLLEQEKYWSEIHELNIDFTKYFLQAYPKFRKWQGRVHLVFSCIRYARINENAFKLGILALSDKATLVRYRGACILAYSLREDAIPYLKKNLNHPDLETQKDCKRAIKAIKKRNHHIFMEHRASSWVVNESDETEFKNSTRLFEKLKSFIHPFRL</sequence>
<evidence type="ECO:0008006" key="3">
    <source>
        <dbReference type="Google" id="ProtNLM"/>
    </source>
</evidence>
<dbReference type="OrthoDB" id="5950462at2"/>
<organism evidence="1 2">
    <name type="scientific">Pedobacter polaris</name>
    <dbReference type="NCBI Taxonomy" id="2571273"/>
    <lineage>
        <taxon>Bacteria</taxon>
        <taxon>Pseudomonadati</taxon>
        <taxon>Bacteroidota</taxon>
        <taxon>Sphingobacteriia</taxon>
        <taxon>Sphingobacteriales</taxon>
        <taxon>Sphingobacteriaceae</taxon>
        <taxon>Pedobacter</taxon>
    </lineage>
</organism>
<evidence type="ECO:0000313" key="2">
    <source>
        <dbReference type="Proteomes" id="UP000309488"/>
    </source>
</evidence>
<reference evidence="1 2" key="1">
    <citation type="submission" date="2019-04" db="EMBL/GenBank/DDBJ databases">
        <title>Pedobacter sp. RP-3-22 sp. nov., isolated from Arctic soil.</title>
        <authorList>
            <person name="Dahal R.H."/>
            <person name="Kim D.-U."/>
        </authorList>
    </citation>
    <scope>NUCLEOTIDE SEQUENCE [LARGE SCALE GENOMIC DNA]</scope>
    <source>
        <strain evidence="1 2">RP-3-22</strain>
    </source>
</reference>
<dbReference type="EMBL" id="SWBR01000002">
    <property type="protein sequence ID" value="TKC09863.1"/>
    <property type="molecule type" value="Genomic_DNA"/>
</dbReference>
<gene>
    <name evidence="1" type="ORF">FA048_06520</name>
</gene>
<protein>
    <recommendedName>
        <fullName evidence="3">HEAT repeat domain-containing protein</fullName>
    </recommendedName>
</protein>
<dbReference type="InterPro" id="IPR016024">
    <property type="entry name" value="ARM-type_fold"/>
</dbReference>
<evidence type="ECO:0000313" key="1">
    <source>
        <dbReference type="EMBL" id="TKC09863.1"/>
    </source>
</evidence>
<dbReference type="Proteomes" id="UP000309488">
    <property type="component" value="Unassembled WGS sequence"/>
</dbReference>